<feature type="domain" description="DUF218" evidence="3">
    <location>
        <begin position="82"/>
        <end position="244"/>
    </location>
</feature>
<dbReference type="GO" id="GO:0000270">
    <property type="term" value="P:peptidoglycan metabolic process"/>
    <property type="evidence" value="ECO:0007669"/>
    <property type="project" value="TreeGrafter"/>
</dbReference>
<reference evidence="4 5" key="1">
    <citation type="submission" date="2020-02" db="EMBL/GenBank/DDBJ databases">
        <title>Nitrogenibacter mangrovi gen. nov., sp. nov. isolated from mangrove sediment, a denitrifying betaproteobacterium.</title>
        <authorList>
            <person name="Liao H."/>
            <person name="Tian Y."/>
        </authorList>
    </citation>
    <scope>NUCLEOTIDE SEQUENCE [LARGE SCALE GENOMIC DNA]</scope>
    <source>
        <strain evidence="4 5">M9-3-2</strain>
    </source>
</reference>
<feature type="transmembrane region" description="Helical" evidence="2">
    <location>
        <begin position="15"/>
        <end position="34"/>
    </location>
</feature>
<evidence type="ECO:0000256" key="1">
    <source>
        <dbReference type="SAM" id="MobiDB-lite"/>
    </source>
</evidence>
<dbReference type="Gene3D" id="3.40.50.620">
    <property type="entry name" value="HUPs"/>
    <property type="match status" value="1"/>
</dbReference>
<name>A0A6C1BBP6_9RHOO</name>
<organism evidence="4 5">
    <name type="scientific">Nitrogeniibacter mangrovi</name>
    <dbReference type="NCBI Taxonomy" id="2016596"/>
    <lineage>
        <taxon>Bacteria</taxon>
        <taxon>Pseudomonadati</taxon>
        <taxon>Pseudomonadota</taxon>
        <taxon>Betaproteobacteria</taxon>
        <taxon>Rhodocyclales</taxon>
        <taxon>Zoogloeaceae</taxon>
        <taxon>Nitrogeniibacter</taxon>
    </lineage>
</organism>
<dbReference type="AlphaFoldDB" id="A0A6C1BBP6"/>
<dbReference type="InterPro" id="IPR051599">
    <property type="entry name" value="Cell_Envelope_Assoc"/>
</dbReference>
<gene>
    <name evidence="4" type="ORF">G3580_03295</name>
</gene>
<evidence type="ECO:0000313" key="4">
    <source>
        <dbReference type="EMBL" id="QID19704.1"/>
    </source>
</evidence>
<keyword evidence="2" id="KW-0472">Membrane</keyword>
<keyword evidence="2" id="KW-1133">Transmembrane helix</keyword>
<dbReference type="InterPro" id="IPR003848">
    <property type="entry name" value="DUF218"/>
</dbReference>
<dbReference type="EMBL" id="CP048836">
    <property type="protein sequence ID" value="QID19704.1"/>
    <property type="molecule type" value="Genomic_DNA"/>
</dbReference>
<proteinExistence type="predicted"/>
<protein>
    <submittedName>
        <fullName evidence="4">YdcF family protein</fullName>
    </submittedName>
</protein>
<dbReference type="Pfam" id="PF02698">
    <property type="entry name" value="DUF218"/>
    <property type="match status" value="1"/>
</dbReference>
<sequence>MPIDFTLLAFWAKKLVAVLVLPPAGPLILIGLGLSVRRLRALAWLGWIYALVVSTPVTVNWLAAPLEATPPIRTEALRQTGAIVILGAGVRTHAPEMGGPTVNGLSLERLRYGALLARRSGLPVLVTGGAPWGKIPEAVAMKQVLEQEFNIPVRWTESAALDTRDNAMFSARLLKAAGIERITLVTHAAHMPRARAAFEAAGLQVTPAPTAWLSNPDIDDEWHDFIPGPRAAYAGWYAMHEWLGRLAYRLSAPSPEDSSRSSDRAIQPSAPTPSTSTPHSNQ</sequence>
<dbReference type="KEGG" id="azq:G3580_03295"/>
<feature type="transmembrane region" description="Helical" evidence="2">
    <location>
        <begin position="41"/>
        <end position="63"/>
    </location>
</feature>
<accession>A0A6C1BBP6</accession>
<dbReference type="PANTHER" id="PTHR30336">
    <property type="entry name" value="INNER MEMBRANE PROTEIN, PROBABLE PERMEASE"/>
    <property type="match status" value="1"/>
</dbReference>
<evidence type="ECO:0000259" key="3">
    <source>
        <dbReference type="Pfam" id="PF02698"/>
    </source>
</evidence>
<dbReference type="Proteomes" id="UP000501991">
    <property type="component" value="Chromosome"/>
</dbReference>
<keyword evidence="5" id="KW-1185">Reference proteome</keyword>
<evidence type="ECO:0000313" key="5">
    <source>
        <dbReference type="Proteomes" id="UP000501991"/>
    </source>
</evidence>
<keyword evidence="2" id="KW-0812">Transmembrane</keyword>
<dbReference type="CDD" id="cd06259">
    <property type="entry name" value="YdcF-like"/>
    <property type="match status" value="1"/>
</dbReference>
<dbReference type="InterPro" id="IPR014729">
    <property type="entry name" value="Rossmann-like_a/b/a_fold"/>
</dbReference>
<feature type="compositionally biased region" description="Low complexity" evidence="1">
    <location>
        <begin position="264"/>
        <end position="282"/>
    </location>
</feature>
<dbReference type="PANTHER" id="PTHR30336:SF4">
    <property type="entry name" value="ENVELOPE BIOGENESIS FACTOR ELYC"/>
    <property type="match status" value="1"/>
</dbReference>
<evidence type="ECO:0000256" key="2">
    <source>
        <dbReference type="SAM" id="Phobius"/>
    </source>
</evidence>
<feature type="region of interest" description="Disordered" evidence="1">
    <location>
        <begin position="252"/>
        <end position="282"/>
    </location>
</feature>
<dbReference type="GO" id="GO:0005886">
    <property type="term" value="C:plasma membrane"/>
    <property type="evidence" value="ECO:0007669"/>
    <property type="project" value="TreeGrafter"/>
</dbReference>
<dbReference type="GO" id="GO:0043164">
    <property type="term" value="P:Gram-negative-bacterium-type cell wall biogenesis"/>
    <property type="evidence" value="ECO:0007669"/>
    <property type="project" value="TreeGrafter"/>
</dbReference>